<comment type="similarity">
    <text evidence="3 11">Belongs to the peptidase M18 family.</text>
</comment>
<evidence type="ECO:0000256" key="9">
    <source>
        <dbReference type="ARBA" id="ARBA00022833"/>
    </source>
</evidence>
<dbReference type="Gene3D" id="2.30.250.10">
    <property type="entry name" value="Aminopeptidase i, Domain 2"/>
    <property type="match status" value="1"/>
</dbReference>
<dbReference type="SUPFAM" id="SSF53187">
    <property type="entry name" value="Zn-dependent exopeptidases"/>
    <property type="match status" value="1"/>
</dbReference>
<dbReference type="InterPro" id="IPR001948">
    <property type="entry name" value="Peptidase_M18"/>
</dbReference>
<comment type="cofactor">
    <cofactor evidence="2">
        <name>Zn(2+)</name>
        <dbReference type="ChEBI" id="CHEBI:29105"/>
    </cofactor>
</comment>
<reference evidence="13 14" key="1">
    <citation type="submission" date="2023-10" db="EMBL/GenBank/DDBJ databases">
        <authorList>
            <person name="Maclean D."/>
            <person name="Macfadyen A."/>
        </authorList>
    </citation>
    <scope>NUCLEOTIDE SEQUENCE [LARGE SCALE GENOMIC DNA]</scope>
</reference>
<evidence type="ECO:0000256" key="5">
    <source>
        <dbReference type="ARBA" id="ARBA00022438"/>
    </source>
</evidence>
<dbReference type="GO" id="GO:0004177">
    <property type="term" value="F:aminopeptidase activity"/>
    <property type="evidence" value="ECO:0007669"/>
    <property type="project" value="UniProtKB-KW"/>
</dbReference>
<evidence type="ECO:0000313" key="14">
    <source>
        <dbReference type="Proteomes" id="UP001314263"/>
    </source>
</evidence>
<name>A0AAV1I842_9CHLO</name>
<dbReference type="PRINTS" id="PR00932">
    <property type="entry name" value="AMINO1PTASE"/>
</dbReference>
<dbReference type="EC" id="3.4.11.21" evidence="4"/>
<evidence type="ECO:0000256" key="3">
    <source>
        <dbReference type="ARBA" id="ARBA00008290"/>
    </source>
</evidence>
<dbReference type="Gene3D" id="3.40.630.10">
    <property type="entry name" value="Zn peptidases"/>
    <property type="match status" value="1"/>
</dbReference>
<evidence type="ECO:0000313" key="13">
    <source>
        <dbReference type="EMBL" id="CAK0783197.1"/>
    </source>
</evidence>
<dbReference type="InterPro" id="IPR023358">
    <property type="entry name" value="Peptidase_M18_dom2"/>
</dbReference>
<dbReference type="GO" id="GO:0005737">
    <property type="term" value="C:cytoplasm"/>
    <property type="evidence" value="ECO:0007669"/>
    <property type="project" value="UniProtKB-ARBA"/>
</dbReference>
<keyword evidence="7 11" id="KW-0479">Metal-binding</keyword>
<evidence type="ECO:0000256" key="11">
    <source>
        <dbReference type="RuleBase" id="RU004386"/>
    </source>
</evidence>
<dbReference type="SUPFAM" id="SSF101821">
    <property type="entry name" value="Aminopeptidase/glucanase lid domain"/>
    <property type="match status" value="1"/>
</dbReference>
<evidence type="ECO:0000256" key="2">
    <source>
        <dbReference type="ARBA" id="ARBA00001947"/>
    </source>
</evidence>
<sequence>MGPQKPTIPVDTSIAKNLLAYINASWTPYHAVDEASKRLRAAGFQKLSERNSWKGLKTGGKYYFTRNASTIVAFAIGSKYAAGNGFHMIGAHTDSPCLKLKPISNSMKSGFVSVNVEPYGGGLWHTWFDRDLSVAGRVLVRKNDRLLQQLVKIERPIMRIPMLAIHLYREIGEQGFKPNKQTHLAPILATAVKLAASKDAAAASKGSAPPKGVAGAAEGKPSEAPASSAPDANSPSASGNQSGSSSKEALPQPPHHPALLKALAKELQCEPADIVDFELNVCDTVPGTIGGLEEEFIFVGRLDNLGMSYLSLQALIDSTSRPEALADETAVRAVALFDHEEVGSASAQGAGGPVMRDTITRVSQAFTEASASDEAVRAIQNSFLVSADMAHALHPNYADKHEPDHKPQFHRGLVIKHNVNQRYATNAVSAALFRELAIRRGIPTQEFCVRSDMACGSTIGPILASGLGCRTVDVGAPQLAMHSIREMCAVDDCSHAYHHFVSFFEDFSALDASIDVDSLGDAEIEGTYSEVPCNHVH</sequence>
<accession>A0AAV1I842</accession>
<keyword evidence="5 11" id="KW-0031">Aminopeptidase</keyword>
<dbReference type="EMBL" id="CAUYUE010000008">
    <property type="protein sequence ID" value="CAK0783197.1"/>
    <property type="molecule type" value="Genomic_DNA"/>
</dbReference>
<keyword evidence="6 11" id="KW-0645">Protease</keyword>
<keyword evidence="10 11" id="KW-0482">Metalloprotease</keyword>
<dbReference type="CDD" id="cd05658">
    <property type="entry name" value="M18_DAP"/>
    <property type="match status" value="1"/>
</dbReference>
<keyword evidence="9 11" id="KW-0862">Zinc</keyword>
<feature type="region of interest" description="Disordered" evidence="12">
    <location>
        <begin position="202"/>
        <end position="255"/>
    </location>
</feature>
<dbReference type="GO" id="GO:0008237">
    <property type="term" value="F:metallopeptidase activity"/>
    <property type="evidence" value="ECO:0007669"/>
    <property type="project" value="UniProtKB-KW"/>
</dbReference>
<keyword evidence="8 11" id="KW-0378">Hydrolase</keyword>
<dbReference type="PANTHER" id="PTHR28570:SF3">
    <property type="entry name" value="ASPARTYL AMINOPEPTIDASE"/>
    <property type="match status" value="1"/>
</dbReference>
<evidence type="ECO:0000256" key="7">
    <source>
        <dbReference type="ARBA" id="ARBA00022723"/>
    </source>
</evidence>
<evidence type="ECO:0000256" key="10">
    <source>
        <dbReference type="ARBA" id="ARBA00023049"/>
    </source>
</evidence>
<dbReference type="GO" id="GO:0006508">
    <property type="term" value="P:proteolysis"/>
    <property type="evidence" value="ECO:0007669"/>
    <property type="project" value="UniProtKB-KW"/>
</dbReference>
<evidence type="ECO:0000256" key="1">
    <source>
        <dbReference type="ARBA" id="ARBA00001335"/>
    </source>
</evidence>
<evidence type="ECO:0000256" key="6">
    <source>
        <dbReference type="ARBA" id="ARBA00022670"/>
    </source>
</evidence>
<dbReference type="PANTHER" id="PTHR28570">
    <property type="entry name" value="ASPARTYL AMINOPEPTIDASE"/>
    <property type="match status" value="1"/>
</dbReference>
<comment type="catalytic activity">
    <reaction evidence="1">
        <text>Release of an N-terminal aspartate or glutamate from a peptide, with a preference for aspartate.</text>
        <dbReference type="EC" id="3.4.11.21"/>
    </reaction>
</comment>
<dbReference type="Proteomes" id="UP001314263">
    <property type="component" value="Unassembled WGS sequence"/>
</dbReference>
<keyword evidence="14" id="KW-1185">Reference proteome</keyword>
<gene>
    <name evidence="13" type="ORF">CVIRNUC_006396</name>
</gene>
<dbReference type="Pfam" id="PF02127">
    <property type="entry name" value="Peptidase_M18"/>
    <property type="match status" value="1"/>
</dbReference>
<evidence type="ECO:0000256" key="12">
    <source>
        <dbReference type="SAM" id="MobiDB-lite"/>
    </source>
</evidence>
<comment type="caution">
    <text evidence="13">The sequence shown here is derived from an EMBL/GenBank/DDBJ whole genome shotgun (WGS) entry which is preliminary data.</text>
</comment>
<dbReference type="AlphaFoldDB" id="A0AAV1I842"/>
<dbReference type="GO" id="GO:0008270">
    <property type="term" value="F:zinc ion binding"/>
    <property type="evidence" value="ECO:0007669"/>
    <property type="project" value="InterPro"/>
</dbReference>
<feature type="compositionally biased region" description="Low complexity" evidence="12">
    <location>
        <begin position="202"/>
        <end position="250"/>
    </location>
</feature>
<proteinExistence type="inferred from homology"/>
<organism evidence="13 14">
    <name type="scientific">Coccomyxa viridis</name>
    <dbReference type="NCBI Taxonomy" id="1274662"/>
    <lineage>
        <taxon>Eukaryota</taxon>
        <taxon>Viridiplantae</taxon>
        <taxon>Chlorophyta</taxon>
        <taxon>core chlorophytes</taxon>
        <taxon>Trebouxiophyceae</taxon>
        <taxon>Trebouxiophyceae incertae sedis</taxon>
        <taxon>Coccomyxaceae</taxon>
        <taxon>Coccomyxa</taxon>
    </lineage>
</organism>
<evidence type="ECO:0000256" key="4">
    <source>
        <dbReference type="ARBA" id="ARBA00011965"/>
    </source>
</evidence>
<evidence type="ECO:0000256" key="8">
    <source>
        <dbReference type="ARBA" id="ARBA00022801"/>
    </source>
</evidence>
<protein>
    <recommendedName>
        <fullName evidence="4">aspartyl aminopeptidase</fullName>
        <ecNumber evidence="4">3.4.11.21</ecNumber>
    </recommendedName>
</protein>